<dbReference type="InterPro" id="IPR035892">
    <property type="entry name" value="C2_domain_sf"/>
</dbReference>
<dbReference type="GO" id="GO:0035556">
    <property type="term" value="P:intracellular signal transduction"/>
    <property type="evidence" value="ECO:0007669"/>
    <property type="project" value="InterPro"/>
</dbReference>
<dbReference type="PROSITE" id="PS50004">
    <property type="entry name" value="C2"/>
    <property type="match status" value="2"/>
</dbReference>
<dbReference type="InterPro" id="IPR039360">
    <property type="entry name" value="Ras_GTPase"/>
</dbReference>
<feature type="compositionally biased region" description="Low complexity" evidence="7">
    <location>
        <begin position="1051"/>
        <end position="1063"/>
    </location>
</feature>
<dbReference type="Pfam" id="PF00168">
    <property type="entry name" value="C2"/>
    <property type="match status" value="2"/>
</dbReference>
<dbReference type="PROSITE" id="PS00509">
    <property type="entry name" value="RAS_GTPASE_ACTIV_1"/>
    <property type="match status" value="1"/>
</dbReference>
<dbReference type="CDD" id="cd08401">
    <property type="entry name" value="C2A_RasA2_RasA3"/>
    <property type="match status" value="1"/>
</dbReference>
<evidence type="ECO:0000256" key="2">
    <source>
        <dbReference type="ARBA" id="ARBA00022723"/>
    </source>
</evidence>
<dbReference type="Pfam" id="PF00169">
    <property type="entry name" value="PH"/>
    <property type="match status" value="1"/>
</dbReference>
<dbReference type="SUPFAM" id="SSF49562">
    <property type="entry name" value="C2 domain (Calcium/lipid-binding domain, CaLB)"/>
    <property type="match status" value="2"/>
</dbReference>
<evidence type="ECO:0000313" key="12">
    <source>
        <dbReference type="RefSeq" id="XP_023171347.2"/>
    </source>
</evidence>
<dbReference type="SMART" id="SM00233">
    <property type="entry name" value="PH"/>
    <property type="match status" value="1"/>
</dbReference>
<dbReference type="InterPro" id="IPR001562">
    <property type="entry name" value="Znf_Btk_motif"/>
</dbReference>
<evidence type="ECO:0000256" key="5">
    <source>
        <dbReference type="ARBA" id="ARBA00022833"/>
    </source>
</evidence>
<dbReference type="PROSITE" id="PS51113">
    <property type="entry name" value="ZF_BTK"/>
    <property type="match status" value="1"/>
</dbReference>
<feature type="domain" description="PH" evidence="8">
    <location>
        <begin position="769"/>
        <end position="869"/>
    </location>
</feature>
<evidence type="ECO:0000259" key="8">
    <source>
        <dbReference type="PROSITE" id="PS50003"/>
    </source>
</evidence>
<feature type="domain" description="C2" evidence="9">
    <location>
        <begin position="268"/>
        <end position="425"/>
    </location>
</feature>
<dbReference type="CDD" id="cd04010">
    <property type="entry name" value="C2B_RasA3"/>
    <property type="match status" value="1"/>
</dbReference>
<evidence type="ECO:0000313" key="11">
    <source>
        <dbReference type="Proteomes" id="UP000504633"/>
    </source>
</evidence>
<name>A0A6J1LXU2_DROHY</name>
<keyword evidence="2" id="KW-0479">Metal-binding</keyword>
<keyword evidence="1" id="KW-0343">GTPase activation</keyword>
<dbReference type="SUPFAM" id="SSF50729">
    <property type="entry name" value="PH domain-like"/>
    <property type="match status" value="1"/>
</dbReference>
<organism evidence="11 12">
    <name type="scientific">Drosophila hydei</name>
    <name type="common">Fruit fly</name>
    <dbReference type="NCBI Taxonomy" id="7224"/>
    <lineage>
        <taxon>Eukaryota</taxon>
        <taxon>Metazoa</taxon>
        <taxon>Ecdysozoa</taxon>
        <taxon>Arthropoda</taxon>
        <taxon>Hexapoda</taxon>
        <taxon>Insecta</taxon>
        <taxon>Pterygota</taxon>
        <taxon>Neoptera</taxon>
        <taxon>Endopterygota</taxon>
        <taxon>Diptera</taxon>
        <taxon>Brachycera</taxon>
        <taxon>Muscomorpha</taxon>
        <taxon>Ephydroidea</taxon>
        <taxon>Drosophilidae</taxon>
        <taxon>Drosophila</taxon>
    </lineage>
</organism>
<feature type="domain" description="C2" evidence="9">
    <location>
        <begin position="36"/>
        <end position="159"/>
    </location>
</feature>
<evidence type="ECO:0000256" key="1">
    <source>
        <dbReference type="ARBA" id="ARBA00022468"/>
    </source>
</evidence>
<dbReference type="InterPro" id="IPR001849">
    <property type="entry name" value="PH_domain"/>
</dbReference>
<evidence type="ECO:0000259" key="9">
    <source>
        <dbReference type="PROSITE" id="PS50004"/>
    </source>
</evidence>
<evidence type="ECO:0000256" key="6">
    <source>
        <dbReference type="PROSITE-ProRule" id="PRU00432"/>
    </source>
</evidence>
<evidence type="ECO:0000259" key="10">
    <source>
        <dbReference type="PROSITE" id="PS50018"/>
    </source>
</evidence>
<dbReference type="PANTHER" id="PTHR10194">
    <property type="entry name" value="RAS GTPASE-ACTIVATING PROTEINS"/>
    <property type="match status" value="1"/>
</dbReference>
<dbReference type="AlphaFoldDB" id="A0A6J1LXU2"/>
<feature type="region of interest" description="Disordered" evidence="7">
    <location>
        <begin position="1044"/>
        <end position="1063"/>
    </location>
</feature>
<keyword evidence="4 6" id="KW-0863">Zinc-finger</keyword>
<proteinExistence type="predicted"/>
<dbReference type="Gene3D" id="2.30.29.30">
    <property type="entry name" value="Pleckstrin-homology domain (PH domain)/Phosphotyrosine-binding domain (PTB)"/>
    <property type="match status" value="1"/>
</dbReference>
<dbReference type="GeneID" id="111599801"/>
<dbReference type="PROSITE" id="PS50018">
    <property type="entry name" value="RAS_GTPASE_ACTIV_2"/>
    <property type="match status" value="1"/>
</dbReference>
<dbReference type="OMA" id="CKEEYMA"/>
<feature type="compositionally biased region" description="Low complexity" evidence="7">
    <location>
        <begin position="1115"/>
        <end position="1165"/>
    </location>
</feature>
<evidence type="ECO:0000256" key="4">
    <source>
        <dbReference type="ARBA" id="ARBA00022771"/>
    </source>
</evidence>
<accession>A0A6J1LXU2</accession>
<reference evidence="12" key="1">
    <citation type="submission" date="2025-08" db="UniProtKB">
        <authorList>
            <consortium name="RefSeq"/>
        </authorList>
    </citation>
    <scope>IDENTIFICATION</scope>
    <source>
        <strain evidence="12">15085-1641.00</strain>
        <tissue evidence="12">Whole body</tissue>
    </source>
</reference>
<evidence type="ECO:0000256" key="3">
    <source>
        <dbReference type="ARBA" id="ARBA00022737"/>
    </source>
</evidence>
<dbReference type="SMART" id="SM00239">
    <property type="entry name" value="C2"/>
    <property type="match status" value="2"/>
</dbReference>
<dbReference type="InterPro" id="IPR011993">
    <property type="entry name" value="PH-like_dom_sf"/>
</dbReference>
<dbReference type="GO" id="GO:0005096">
    <property type="term" value="F:GTPase activator activity"/>
    <property type="evidence" value="ECO:0007669"/>
    <property type="project" value="UniProtKB-KW"/>
</dbReference>
<dbReference type="Proteomes" id="UP000504633">
    <property type="component" value="Unplaced"/>
</dbReference>
<dbReference type="CDD" id="cd05128">
    <property type="entry name" value="RasGAP_GAP1_like"/>
    <property type="match status" value="1"/>
</dbReference>
<dbReference type="InterPro" id="IPR008936">
    <property type="entry name" value="Rho_GTPase_activation_prot"/>
</dbReference>
<dbReference type="RefSeq" id="XP_023171347.2">
    <property type="nucleotide sequence ID" value="XM_023315579.2"/>
</dbReference>
<feature type="region of interest" description="Disordered" evidence="7">
    <location>
        <begin position="1101"/>
        <end position="1165"/>
    </location>
</feature>
<keyword evidence="11" id="KW-1185">Reference proteome</keyword>
<dbReference type="InterPro" id="IPR000008">
    <property type="entry name" value="C2_dom"/>
</dbReference>
<gene>
    <name evidence="12" type="primary">LOC111599801</name>
</gene>
<dbReference type="CDD" id="cd01244">
    <property type="entry name" value="PH_GAP1-like"/>
    <property type="match status" value="1"/>
</dbReference>
<dbReference type="GO" id="GO:0008270">
    <property type="term" value="F:zinc ion binding"/>
    <property type="evidence" value="ECO:0007669"/>
    <property type="project" value="UniProtKB-KW"/>
</dbReference>
<dbReference type="Pfam" id="PF00779">
    <property type="entry name" value="BTK"/>
    <property type="match status" value="1"/>
</dbReference>
<dbReference type="Pfam" id="PF00616">
    <property type="entry name" value="RasGAP"/>
    <property type="match status" value="1"/>
</dbReference>
<protein>
    <submittedName>
        <fullName evidence="12">GTPase-activating protein isoform X1</fullName>
    </submittedName>
</protein>
<dbReference type="Gene3D" id="1.10.506.10">
    <property type="entry name" value="GTPase Activation - p120gap, domain 1"/>
    <property type="match status" value="2"/>
</dbReference>
<dbReference type="CTD" id="39158"/>
<dbReference type="Gene3D" id="2.60.40.150">
    <property type="entry name" value="C2 domain"/>
    <property type="match status" value="2"/>
</dbReference>
<dbReference type="InterPro" id="IPR023152">
    <property type="entry name" value="RasGAP_CS"/>
</dbReference>
<dbReference type="OrthoDB" id="1562946at2759"/>
<dbReference type="SUPFAM" id="SSF48350">
    <property type="entry name" value="GTPase activation domain, GAP"/>
    <property type="match status" value="1"/>
</dbReference>
<dbReference type="KEGG" id="dhe:111599801"/>
<sequence>MLLKKKRYMCEEQDDAIDVVAVEASNNRNTNANNNSSSSYGSNMAETREVRIEEQLKVKIGEAKNLSSRNAANTSCSTQGTRDVYCTIALDQEEICRTPISERTLSPFFGEEYQFKIPRRFRYLSVYVWDRDMKQDKPIGKIAIKREELHKYNHKDHWFSLRPVDSDSEVQGMVHIQVTFEELPQLLTESIELVQHSLQHHPHHQRAHLNDYKENNELSNIQRTAAAAAASGANSAAMTLKTRAAGLFGHVPHHQQQQQLQLQAHLAASSTDQLANWKNAHASNVRVAIRVPACIDLAKKQGTCDPFVICTAYYSNKQVITKRTKQRKKTVDPEFDEVMYFDLSIDSEAGSTGTTNSNKSAASLESSANKAYAIYPLGGADLCEIVVTLWHDAHGAMTDKIFLGEVRLPMLNNQQQQAVQPSAWYYLQPRTTTNSCRSLNATPRSCATPPGTRLSVDSTIGSLRLNLNYTADHVFPLATYDDLLNLLLESVDQRPITLSSVYILGELVSGKTEVAQPLVRLFTHTERIAPIIKALADHEISNLTDPTTIFRGNTLVSKMMDEAMRLSGLHYLHQTLRPVLSQIVAEKKPCEIDPSKVKDRSAVDTNLHNLKDYVERVFEAITKSAERCPKVLCQIFYDLRECAGKHFPRNREVRYSVVSGFIFLRFFAPAILGPKLFDLTTERLDAQTNRTLTLISKTIQSLGNLVSSRSSQQPCKEEYTGELYKKFCTEKHVDAVKHFLEVISTPNACDTPSKQLQAMPQLPLEPVLLKEGEGMMTKYPTCRKRFGRQFKQRYFRLTTHSLSYAKSKGKQPICDIPLEEIGSVEQLKDKSFKMQNCFKIVHKDRPLIVQTTNCVEEREWFDLLHKICLMNSIRMQYFHPSAFISGYYSCCGRSDENAPGCKNVSAKEMDYFQMDLVTALDPALDLQRIHTLIMSNMNLLDALLDPLAYHQHLPLPQHSQQQQQQQQQNNPLVPLASALQQQSPQAFVEFKKTIEKLRDKAYAIDRDHRDYKQDITRQLKYGSRQAPIGDDNYWHMMRAAGQLNLQHHHQQQQQQQQQQQLQPVLPQMQHVRALPATTNSSNSNINVNAYFMHNLQHQQQRLQLQQQQHQHHQHQQQQQQQQLQYQQQLRNQRHNNNNNINNNSCGNASSSSPSSTASSVVAAPPSSVTNAPVAVAATAAVLPKPAPPIY</sequence>
<feature type="domain" description="Ras-GAP" evidence="10">
    <location>
        <begin position="510"/>
        <end position="704"/>
    </location>
</feature>
<dbReference type="InterPro" id="IPR001936">
    <property type="entry name" value="RasGAP_dom"/>
</dbReference>
<dbReference type="PANTHER" id="PTHR10194:SF148">
    <property type="entry name" value="GTPASE-ACTIVATING PROTEIN"/>
    <property type="match status" value="1"/>
</dbReference>
<keyword evidence="3" id="KW-0677">Repeat</keyword>
<evidence type="ECO:0000256" key="7">
    <source>
        <dbReference type="SAM" id="MobiDB-lite"/>
    </source>
</evidence>
<dbReference type="SMART" id="SM00323">
    <property type="entry name" value="RasGAP"/>
    <property type="match status" value="1"/>
</dbReference>
<keyword evidence="5" id="KW-0862">Zinc</keyword>
<dbReference type="PROSITE" id="PS50003">
    <property type="entry name" value="PH_DOMAIN"/>
    <property type="match status" value="1"/>
</dbReference>
<dbReference type="SMART" id="SM00107">
    <property type="entry name" value="BTK"/>
    <property type="match status" value="1"/>
</dbReference>